<feature type="transmembrane region" description="Helical" evidence="1">
    <location>
        <begin position="82"/>
        <end position="105"/>
    </location>
</feature>
<evidence type="ECO:0000313" key="3">
    <source>
        <dbReference type="Proteomes" id="UP000735302"/>
    </source>
</evidence>
<dbReference type="EMBL" id="BLXT01001882">
    <property type="protein sequence ID" value="GFN88866.1"/>
    <property type="molecule type" value="Genomic_DNA"/>
</dbReference>
<dbReference type="Proteomes" id="UP000735302">
    <property type="component" value="Unassembled WGS sequence"/>
</dbReference>
<keyword evidence="1" id="KW-0812">Transmembrane</keyword>
<sequence length="134" mass="14560">MYLSSNEPLTCPPISGAIQPSIASQRTIWQLPSSANNLLNAVLVLQQRILCYDVTPSIVHLLTGLIVVVFFFLITSQSLPSFLLPSIVAKAATWIILKIAMKVLLEITSMCLSWKQPGASLLAAAATFSPYNIM</sequence>
<name>A0AAV3Z2Y2_9GAST</name>
<keyword evidence="1" id="KW-1133">Transmembrane helix</keyword>
<keyword evidence="1" id="KW-0472">Membrane</keyword>
<gene>
    <name evidence="2" type="ORF">PoB_001537200</name>
</gene>
<comment type="caution">
    <text evidence="2">The sequence shown here is derived from an EMBL/GenBank/DDBJ whole genome shotgun (WGS) entry which is preliminary data.</text>
</comment>
<proteinExistence type="predicted"/>
<organism evidence="2 3">
    <name type="scientific">Plakobranchus ocellatus</name>
    <dbReference type="NCBI Taxonomy" id="259542"/>
    <lineage>
        <taxon>Eukaryota</taxon>
        <taxon>Metazoa</taxon>
        <taxon>Spiralia</taxon>
        <taxon>Lophotrochozoa</taxon>
        <taxon>Mollusca</taxon>
        <taxon>Gastropoda</taxon>
        <taxon>Heterobranchia</taxon>
        <taxon>Euthyneura</taxon>
        <taxon>Panpulmonata</taxon>
        <taxon>Sacoglossa</taxon>
        <taxon>Placobranchoidea</taxon>
        <taxon>Plakobranchidae</taxon>
        <taxon>Plakobranchus</taxon>
    </lineage>
</organism>
<evidence type="ECO:0000313" key="2">
    <source>
        <dbReference type="EMBL" id="GFN88866.1"/>
    </source>
</evidence>
<reference evidence="2 3" key="1">
    <citation type="journal article" date="2021" name="Elife">
        <title>Chloroplast acquisition without the gene transfer in kleptoplastic sea slugs, Plakobranchus ocellatus.</title>
        <authorList>
            <person name="Maeda T."/>
            <person name="Takahashi S."/>
            <person name="Yoshida T."/>
            <person name="Shimamura S."/>
            <person name="Takaki Y."/>
            <person name="Nagai Y."/>
            <person name="Toyoda A."/>
            <person name="Suzuki Y."/>
            <person name="Arimoto A."/>
            <person name="Ishii H."/>
            <person name="Satoh N."/>
            <person name="Nishiyama T."/>
            <person name="Hasebe M."/>
            <person name="Maruyama T."/>
            <person name="Minagawa J."/>
            <person name="Obokata J."/>
            <person name="Shigenobu S."/>
        </authorList>
    </citation>
    <scope>NUCLEOTIDE SEQUENCE [LARGE SCALE GENOMIC DNA]</scope>
</reference>
<evidence type="ECO:0000256" key="1">
    <source>
        <dbReference type="SAM" id="Phobius"/>
    </source>
</evidence>
<accession>A0AAV3Z2Y2</accession>
<protein>
    <submittedName>
        <fullName evidence="2">Uncharacterized protein</fullName>
    </submittedName>
</protein>
<dbReference type="AlphaFoldDB" id="A0AAV3Z2Y2"/>
<feature type="transmembrane region" description="Helical" evidence="1">
    <location>
        <begin position="58"/>
        <end position="76"/>
    </location>
</feature>
<keyword evidence="3" id="KW-1185">Reference proteome</keyword>